<gene>
    <name evidence="2" type="ORF">PHLCEN_2v8111</name>
</gene>
<accession>A0A2R6NUR8</accession>
<feature type="compositionally biased region" description="Basic and acidic residues" evidence="1">
    <location>
        <begin position="20"/>
        <end position="29"/>
    </location>
</feature>
<dbReference type="EMBL" id="MLYV02000818">
    <property type="protein sequence ID" value="PSR77012.1"/>
    <property type="molecule type" value="Genomic_DNA"/>
</dbReference>
<name>A0A2R6NUR8_9APHY</name>
<protein>
    <submittedName>
        <fullName evidence="2">Uncharacterized protein</fullName>
    </submittedName>
</protein>
<organism evidence="2 3">
    <name type="scientific">Hermanssonia centrifuga</name>
    <dbReference type="NCBI Taxonomy" id="98765"/>
    <lineage>
        <taxon>Eukaryota</taxon>
        <taxon>Fungi</taxon>
        <taxon>Dikarya</taxon>
        <taxon>Basidiomycota</taxon>
        <taxon>Agaricomycotina</taxon>
        <taxon>Agaricomycetes</taxon>
        <taxon>Polyporales</taxon>
        <taxon>Meruliaceae</taxon>
        <taxon>Hermanssonia</taxon>
    </lineage>
</organism>
<dbReference type="OrthoDB" id="3199698at2759"/>
<evidence type="ECO:0000313" key="3">
    <source>
        <dbReference type="Proteomes" id="UP000186601"/>
    </source>
</evidence>
<reference evidence="2 3" key="1">
    <citation type="submission" date="2018-02" db="EMBL/GenBank/DDBJ databases">
        <title>Genome sequence of the basidiomycete white-rot fungus Phlebia centrifuga.</title>
        <authorList>
            <person name="Granchi Z."/>
            <person name="Peng M."/>
            <person name="de Vries R.P."/>
            <person name="Hilden K."/>
            <person name="Makela M.R."/>
            <person name="Grigoriev I."/>
            <person name="Riley R."/>
        </authorList>
    </citation>
    <scope>NUCLEOTIDE SEQUENCE [LARGE SCALE GENOMIC DNA]</scope>
    <source>
        <strain evidence="2 3">FBCC195</strain>
    </source>
</reference>
<feature type="region of interest" description="Disordered" evidence="1">
    <location>
        <begin position="1"/>
        <end position="29"/>
    </location>
</feature>
<evidence type="ECO:0000256" key="1">
    <source>
        <dbReference type="SAM" id="MobiDB-lite"/>
    </source>
</evidence>
<proteinExistence type="predicted"/>
<keyword evidence="3" id="KW-1185">Reference proteome</keyword>
<dbReference type="InterPro" id="IPR041078">
    <property type="entry name" value="Plavaka"/>
</dbReference>
<sequence length="217" mass="24529">MLDAATEPCPSPSNSGSKGSRTDYHEYLSGDKCDTEGFDVLPNTPPPPKPARAPNDYLPYNDRAQFELADFFFREEQMSAAKLDKLMQLWAATLPSGQPPPFAGHNDLYNSIDSIQAGEIRWQCLMGTYQGARPEGEVPAWMEAEYPVWFRCPRETVRHQIANPDFAGEMDYAPKRVFDKDGKREYGDFMSGNWAWQQAVSARHALYFCKVAYVALL</sequence>
<dbReference type="STRING" id="98765.A0A2R6NUR8"/>
<dbReference type="Proteomes" id="UP000186601">
    <property type="component" value="Unassembled WGS sequence"/>
</dbReference>
<dbReference type="Pfam" id="PF18759">
    <property type="entry name" value="Plavaka"/>
    <property type="match status" value="1"/>
</dbReference>
<dbReference type="AlphaFoldDB" id="A0A2R6NUR8"/>
<comment type="caution">
    <text evidence="2">The sequence shown here is derived from an EMBL/GenBank/DDBJ whole genome shotgun (WGS) entry which is preliminary data.</text>
</comment>
<evidence type="ECO:0000313" key="2">
    <source>
        <dbReference type="EMBL" id="PSR77012.1"/>
    </source>
</evidence>